<dbReference type="Proteomes" id="UP001631949">
    <property type="component" value="Unassembled WGS sequence"/>
</dbReference>
<dbReference type="Gene3D" id="1.10.3080.10">
    <property type="entry name" value="Clc chloride channel"/>
    <property type="match status" value="1"/>
</dbReference>
<dbReference type="SUPFAM" id="SSF81340">
    <property type="entry name" value="Clc chloride channel"/>
    <property type="match status" value="1"/>
</dbReference>
<keyword evidence="4 5" id="KW-0472">Membrane</keyword>
<feature type="transmembrane region" description="Helical" evidence="5">
    <location>
        <begin position="62"/>
        <end position="88"/>
    </location>
</feature>
<keyword evidence="7" id="KW-1185">Reference proteome</keyword>
<evidence type="ECO:0000313" key="6">
    <source>
        <dbReference type="EMBL" id="MFM9413914.1"/>
    </source>
</evidence>
<feature type="transmembrane region" description="Helical" evidence="5">
    <location>
        <begin position="100"/>
        <end position="120"/>
    </location>
</feature>
<feature type="transmembrane region" description="Helical" evidence="5">
    <location>
        <begin position="303"/>
        <end position="322"/>
    </location>
</feature>
<feature type="transmembrane region" description="Helical" evidence="5">
    <location>
        <begin position="342"/>
        <end position="360"/>
    </location>
</feature>
<protein>
    <submittedName>
        <fullName evidence="6">Chloride channel protein</fullName>
    </submittedName>
</protein>
<evidence type="ECO:0000313" key="7">
    <source>
        <dbReference type="Proteomes" id="UP001631949"/>
    </source>
</evidence>
<dbReference type="InterPro" id="IPR050368">
    <property type="entry name" value="ClC-type_chloride_channel"/>
</dbReference>
<accession>A0ABW9GZ67</accession>
<gene>
    <name evidence="6" type="ORF">ACKQTC_06010</name>
</gene>
<dbReference type="PANTHER" id="PTHR43427:SF12">
    <property type="entry name" value="CHLORIDE TRANSPORTER"/>
    <property type="match status" value="1"/>
</dbReference>
<dbReference type="InterPro" id="IPR014743">
    <property type="entry name" value="Cl-channel_core"/>
</dbReference>
<name>A0ABW9GZ67_9FIRM</name>
<keyword evidence="2 5" id="KW-0812">Transmembrane</keyword>
<dbReference type="EMBL" id="JBJUVG010000007">
    <property type="protein sequence ID" value="MFM9413914.1"/>
    <property type="molecule type" value="Genomic_DNA"/>
</dbReference>
<sequence length="470" mass="50238">MKGPCLDDKIRGANVCKEGIATKKIKDMLGLDRGQGSNHRPGGQLAHLYAWIKRYACALGRIFFYALIAAFIGAIVGALDALFGLGLIALNHFRDAHPIYLLPFLGLAGCLIMLVYLRYGGKAQKGMALVFAVGYREDERIPLRMIPLTIGATWLTHLFGGSAGREGVAVQIGATVANSFSYLLPIKLNPRVVILAGMAAGFGGLFGTPMAGTFFALEVLVVGSIFYDALVPALVAAWTAAFTSRALGLESFNLGQLEMLDIDLQLLLRLIAVGLAFGLVGRMFSLGLFKCRILFANWIPHPVRRIFIIGTILGIIFLVLDFGRYSGLSNGLFYGALNGGEVYWWDWALKLILTVVTLAAGFQGGELAPCLVIGASLGVVLGQALGISPALIAACGACAVFGAATRTFLAPIFMGVELFGPQVLPYFFIVCMTAHVVAGQASIYASQKDLLDILVGPRSDLDKRLLGKEE</sequence>
<feature type="transmembrane region" description="Helical" evidence="5">
    <location>
        <begin position="229"/>
        <end position="247"/>
    </location>
</feature>
<feature type="transmembrane region" description="Helical" evidence="5">
    <location>
        <begin position="141"/>
        <end position="160"/>
    </location>
</feature>
<feature type="transmembrane region" description="Helical" evidence="5">
    <location>
        <begin position="367"/>
        <end position="385"/>
    </location>
</feature>
<organism evidence="6 7">
    <name type="scientific">Peptococcus simiae</name>
    <dbReference type="NCBI Taxonomy" id="1643805"/>
    <lineage>
        <taxon>Bacteria</taxon>
        <taxon>Bacillati</taxon>
        <taxon>Bacillota</taxon>
        <taxon>Clostridia</taxon>
        <taxon>Eubacteriales</taxon>
        <taxon>Peptococcaceae</taxon>
        <taxon>Peptococcus</taxon>
    </lineage>
</organism>
<reference evidence="6 7" key="1">
    <citation type="journal article" date="2016" name="Int. J. Syst. Evol. Microbiol.">
        <title>Peptococcus simiae sp. nov., isolated from rhesus macaque faeces and emended description of the genus Peptococcus.</title>
        <authorList>
            <person name="Shkoporov A.N."/>
            <person name="Efimov B.A."/>
            <person name="Kondova I."/>
            <person name="Ouwerling B."/>
            <person name="Chaplin A.V."/>
            <person name="Shcherbakova V.A."/>
            <person name="Langermans J.A.M."/>
        </authorList>
    </citation>
    <scope>NUCLEOTIDE SEQUENCE [LARGE SCALE GENOMIC DNA]</scope>
    <source>
        <strain evidence="6 7">M108</strain>
    </source>
</reference>
<feature type="transmembrane region" description="Helical" evidence="5">
    <location>
        <begin position="267"/>
        <end position="291"/>
    </location>
</feature>
<proteinExistence type="predicted"/>
<evidence type="ECO:0000256" key="2">
    <source>
        <dbReference type="ARBA" id="ARBA00022692"/>
    </source>
</evidence>
<comment type="subcellular location">
    <subcellularLocation>
        <location evidence="1">Membrane</location>
        <topology evidence="1">Multi-pass membrane protein</topology>
    </subcellularLocation>
</comment>
<dbReference type="PANTHER" id="PTHR43427">
    <property type="entry name" value="CHLORIDE CHANNEL PROTEIN CLC-E"/>
    <property type="match status" value="1"/>
</dbReference>
<keyword evidence="3 5" id="KW-1133">Transmembrane helix</keyword>
<evidence type="ECO:0000256" key="1">
    <source>
        <dbReference type="ARBA" id="ARBA00004141"/>
    </source>
</evidence>
<dbReference type="RefSeq" id="WP_408977527.1">
    <property type="nucleotide sequence ID" value="NZ_JBJUVG010000007.1"/>
</dbReference>
<comment type="caution">
    <text evidence="6">The sequence shown here is derived from an EMBL/GenBank/DDBJ whole genome shotgun (WGS) entry which is preliminary data.</text>
</comment>
<dbReference type="PRINTS" id="PR00762">
    <property type="entry name" value="CLCHANNEL"/>
</dbReference>
<feature type="transmembrane region" description="Helical" evidence="5">
    <location>
        <begin position="192"/>
        <end position="217"/>
    </location>
</feature>
<dbReference type="InterPro" id="IPR001807">
    <property type="entry name" value="ClC"/>
</dbReference>
<dbReference type="Pfam" id="PF00654">
    <property type="entry name" value="Voltage_CLC"/>
    <property type="match status" value="1"/>
</dbReference>
<evidence type="ECO:0000256" key="4">
    <source>
        <dbReference type="ARBA" id="ARBA00023136"/>
    </source>
</evidence>
<evidence type="ECO:0000256" key="3">
    <source>
        <dbReference type="ARBA" id="ARBA00022989"/>
    </source>
</evidence>
<evidence type="ECO:0000256" key="5">
    <source>
        <dbReference type="SAM" id="Phobius"/>
    </source>
</evidence>